<protein>
    <recommendedName>
        <fullName evidence="2">Reverse transcriptase domain-containing protein</fullName>
    </recommendedName>
</protein>
<sequence>LTTGMDKRPLPEDLRIRVEESIGSRGRNKSPGSDGIMADFYICFRDVLAPVLLALYRSMEEQRCTATTLTLGLVSSDCWLIVGAGVPWTKQDLFFFFYKEHFKTALFLNSRIL</sequence>
<dbReference type="Ensembl" id="ENSSPAT00000024828.1">
    <property type="protein sequence ID" value="ENSSPAP00000024426.1"/>
    <property type="gene ID" value="ENSSPAG00000018464.1"/>
</dbReference>
<organism evidence="1">
    <name type="scientific">Stegastes partitus</name>
    <name type="common">bicolor damselfish</name>
    <dbReference type="NCBI Taxonomy" id="144197"/>
    <lineage>
        <taxon>Eukaryota</taxon>
        <taxon>Metazoa</taxon>
        <taxon>Chordata</taxon>
        <taxon>Craniata</taxon>
        <taxon>Vertebrata</taxon>
        <taxon>Euteleostomi</taxon>
        <taxon>Actinopterygii</taxon>
        <taxon>Neopterygii</taxon>
        <taxon>Teleostei</taxon>
        <taxon>Neoteleostei</taxon>
        <taxon>Acanthomorphata</taxon>
        <taxon>Ovalentaria</taxon>
        <taxon>Pomacentridae</taxon>
        <taxon>Stegastes</taxon>
    </lineage>
</organism>
<proteinExistence type="predicted"/>
<accession>A0A3B5AVD6</accession>
<reference evidence="1" key="1">
    <citation type="submission" date="2023-09" db="UniProtKB">
        <authorList>
            <consortium name="Ensembl"/>
        </authorList>
    </citation>
    <scope>IDENTIFICATION</scope>
</reference>
<evidence type="ECO:0000313" key="1">
    <source>
        <dbReference type="Ensembl" id="ENSSPAP00000024426.1"/>
    </source>
</evidence>
<evidence type="ECO:0008006" key="2">
    <source>
        <dbReference type="Google" id="ProtNLM"/>
    </source>
</evidence>
<name>A0A3B5AVD6_9TELE</name>
<dbReference type="STRING" id="144197.ENSSPAP00000024426"/>
<dbReference type="AlphaFoldDB" id="A0A3B5AVD6"/>